<dbReference type="EMBL" id="CABWLC010000012">
    <property type="protein sequence ID" value="VXA84846.1"/>
    <property type="molecule type" value="Genomic_DNA"/>
</dbReference>
<dbReference type="Proteomes" id="UP000439123">
    <property type="component" value="Unassembled WGS sequence"/>
</dbReference>
<dbReference type="AntiFam" id="ANF00111">
    <property type="entry name" value="Shadow ORF (opposite rpfG)"/>
</dbReference>
<gene>
    <name evidence="1" type="ORF">AERO8C_20071</name>
</gene>
<reference evidence="1 2" key="1">
    <citation type="submission" date="2019-10" db="EMBL/GenBank/DDBJ databases">
        <authorList>
            <person name="Karimi E."/>
        </authorList>
    </citation>
    <scope>NUCLEOTIDE SEQUENCE [LARGE SCALE GENOMIC DNA]</scope>
    <source>
        <strain evidence="1">Aeromonas sp. 8C</strain>
    </source>
</reference>
<sequence>MRSSDILSRLVCKLTDGRTEVVAGLPEHDTAVDHFFIVMDPGIAGQFGKGVTQGHGPAERAMGGHGDQRVGHPDNARLQGNGVARQPLRIAAAIEVFVVLQHYGGDGPGEVDLFENIVAGLGVLLDQFELHRPQFTGASDDLGGDLQQADIVHHGRQSQRIQPLLPQLHGLPDGQCQIAHPQLMARTVAIFVADGAGEGTDGLEQQVTLVALALLEAGDVDQGTDDAGNHPLMVIEEILETDDLIAHAIAVMQLLFDALGLATSQQFGFPHAVGLGKPDWQQLLDPSTQQRLLAEADHLIEGLVAAQKSPFDIFVEHRDRDGLEQGFVEVFQILQFGLLTQGEQLAVFAEGNGAGQVAEHRAEQMADGYDLLMWLGGEQQDEITPFNLEPIGKLVGAAARQGERLLQQAVFLLADPPRQGQGGAGVLAQLLVADHLEQLVSLPLLLQYRANRRGAVMHKTLQYLCEQRIQRDFTPDAERQIADDGHGVVVVHITVPLQRMAPL</sequence>
<accession>A0A653L075</accession>
<organism evidence="1 2">
    <name type="scientific">Aeromonas veronii</name>
    <dbReference type="NCBI Taxonomy" id="654"/>
    <lineage>
        <taxon>Bacteria</taxon>
        <taxon>Pseudomonadati</taxon>
        <taxon>Pseudomonadota</taxon>
        <taxon>Gammaproteobacteria</taxon>
        <taxon>Aeromonadales</taxon>
        <taxon>Aeromonadaceae</taxon>
        <taxon>Aeromonas</taxon>
    </lineage>
</organism>
<evidence type="ECO:0000313" key="1">
    <source>
        <dbReference type="EMBL" id="VXA84846.1"/>
    </source>
</evidence>
<name>A0A653L075_AERVE</name>
<evidence type="ECO:0000313" key="2">
    <source>
        <dbReference type="Proteomes" id="UP000439123"/>
    </source>
</evidence>
<protein>
    <submittedName>
        <fullName evidence="1">Uncharacterized protein</fullName>
    </submittedName>
</protein>
<dbReference type="AlphaFoldDB" id="A0A653L075"/>
<proteinExistence type="predicted"/>